<dbReference type="EMBL" id="ML995813">
    <property type="protein sequence ID" value="KAF2772885.1"/>
    <property type="molecule type" value="Genomic_DNA"/>
</dbReference>
<feature type="domain" description="Thioredoxin" evidence="3">
    <location>
        <begin position="37"/>
        <end position="158"/>
    </location>
</feature>
<comment type="similarity">
    <text evidence="1">Belongs to the thioredoxin family.</text>
</comment>
<dbReference type="InterPro" id="IPR013766">
    <property type="entry name" value="Thioredoxin_domain"/>
</dbReference>
<dbReference type="CDD" id="cd02947">
    <property type="entry name" value="TRX_family"/>
    <property type="match status" value="1"/>
</dbReference>
<dbReference type="InterPro" id="IPR036249">
    <property type="entry name" value="Thioredoxin-like_sf"/>
</dbReference>
<dbReference type="PRINTS" id="PR00421">
    <property type="entry name" value="THIOREDOXIN"/>
</dbReference>
<evidence type="ECO:0000313" key="5">
    <source>
        <dbReference type="Proteomes" id="UP000799436"/>
    </source>
</evidence>
<dbReference type="Proteomes" id="UP000799436">
    <property type="component" value="Unassembled WGS sequence"/>
</dbReference>
<accession>A0A6G1LJ31</accession>
<dbReference type="InterPro" id="IPR017937">
    <property type="entry name" value="Thioredoxin_CS"/>
</dbReference>
<name>A0A6G1LJ31_9PEZI</name>
<evidence type="ECO:0000256" key="2">
    <source>
        <dbReference type="ARBA" id="ARBA00023157"/>
    </source>
</evidence>
<reference evidence="4" key="1">
    <citation type="journal article" date="2020" name="Stud. Mycol.">
        <title>101 Dothideomycetes genomes: a test case for predicting lifestyles and emergence of pathogens.</title>
        <authorList>
            <person name="Haridas S."/>
            <person name="Albert R."/>
            <person name="Binder M."/>
            <person name="Bloem J."/>
            <person name="Labutti K."/>
            <person name="Salamov A."/>
            <person name="Andreopoulos B."/>
            <person name="Baker S."/>
            <person name="Barry K."/>
            <person name="Bills G."/>
            <person name="Bluhm B."/>
            <person name="Cannon C."/>
            <person name="Castanera R."/>
            <person name="Culley D."/>
            <person name="Daum C."/>
            <person name="Ezra D."/>
            <person name="Gonzalez J."/>
            <person name="Henrissat B."/>
            <person name="Kuo A."/>
            <person name="Liang C."/>
            <person name="Lipzen A."/>
            <person name="Lutzoni F."/>
            <person name="Magnuson J."/>
            <person name="Mondo S."/>
            <person name="Nolan M."/>
            <person name="Ohm R."/>
            <person name="Pangilinan J."/>
            <person name="Park H.-J."/>
            <person name="Ramirez L."/>
            <person name="Alfaro M."/>
            <person name="Sun H."/>
            <person name="Tritt A."/>
            <person name="Yoshinaga Y."/>
            <person name="Zwiers L.-H."/>
            <person name="Turgeon B."/>
            <person name="Goodwin S."/>
            <person name="Spatafora J."/>
            <person name="Crous P."/>
            <person name="Grigoriev I."/>
        </authorList>
    </citation>
    <scope>NUCLEOTIDE SEQUENCE</scope>
    <source>
        <strain evidence="4">CBS 116005</strain>
    </source>
</reference>
<keyword evidence="2" id="KW-1015">Disulfide bond</keyword>
<keyword evidence="5" id="KW-1185">Reference proteome</keyword>
<gene>
    <name evidence="4" type="ORF">EJ03DRAFT_324443</name>
</gene>
<sequence length="171" mass="19159">MSASTAFRRTFLTTTRFSRPTTITTAPQHFYRVQQPLFTNYRRFAATMSNEKEGVHNIKCKEEWDTCVKEKGCLLVLDCFATWCGPCKVIAPQVVKFSDTYKDARFYKLDVDEVPEVAQELSVRAMPTFLLFKDGEKVGEVVGANPTALETAIKNNLKSSSLGMVSQGLIG</sequence>
<dbReference type="FunFam" id="3.40.30.10:FF:000245">
    <property type="entry name" value="Thioredoxin"/>
    <property type="match status" value="1"/>
</dbReference>
<evidence type="ECO:0000256" key="1">
    <source>
        <dbReference type="ARBA" id="ARBA00008987"/>
    </source>
</evidence>
<proteinExistence type="inferred from homology"/>
<dbReference type="Gene3D" id="3.40.30.10">
    <property type="entry name" value="Glutaredoxin"/>
    <property type="match status" value="1"/>
</dbReference>
<dbReference type="SUPFAM" id="SSF52833">
    <property type="entry name" value="Thioredoxin-like"/>
    <property type="match status" value="1"/>
</dbReference>
<organism evidence="4 5">
    <name type="scientific">Teratosphaeria nubilosa</name>
    <dbReference type="NCBI Taxonomy" id="161662"/>
    <lineage>
        <taxon>Eukaryota</taxon>
        <taxon>Fungi</taxon>
        <taxon>Dikarya</taxon>
        <taxon>Ascomycota</taxon>
        <taxon>Pezizomycotina</taxon>
        <taxon>Dothideomycetes</taxon>
        <taxon>Dothideomycetidae</taxon>
        <taxon>Mycosphaerellales</taxon>
        <taxon>Teratosphaeriaceae</taxon>
        <taxon>Teratosphaeria</taxon>
    </lineage>
</organism>
<dbReference type="Pfam" id="PF00085">
    <property type="entry name" value="Thioredoxin"/>
    <property type="match status" value="1"/>
</dbReference>
<dbReference type="AlphaFoldDB" id="A0A6G1LJ31"/>
<protein>
    <submittedName>
        <fullName evidence="4">Thioredoxin-domain-containing protein</fullName>
    </submittedName>
</protein>
<dbReference type="PROSITE" id="PS51352">
    <property type="entry name" value="THIOREDOXIN_2"/>
    <property type="match status" value="1"/>
</dbReference>
<dbReference type="OrthoDB" id="10263751at2759"/>
<dbReference type="PROSITE" id="PS00194">
    <property type="entry name" value="THIOREDOXIN_1"/>
    <property type="match status" value="1"/>
</dbReference>
<evidence type="ECO:0000259" key="3">
    <source>
        <dbReference type="PROSITE" id="PS51352"/>
    </source>
</evidence>
<evidence type="ECO:0000313" key="4">
    <source>
        <dbReference type="EMBL" id="KAF2772885.1"/>
    </source>
</evidence>
<dbReference type="PANTHER" id="PTHR46115">
    <property type="entry name" value="THIOREDOXIN-LIKE PROTEIN 1"/>
    <property type="match status" value="1"/>
</dbReference>